<proteinExistence type="predicted"/>
<dbReference type="RefSeq" id="WP_040489172.1">
    <property type="nucleotide sequence ID" value="NZ_BBWO01000027.1"/>
</dbReference>
<dbReference type="InterPro" id="IPR036890">
    <property type="entry name" value="HATPase_C_sf"/>
</dbReference>
<dbReference type="EMBL" id="LC066396">
    <property type="protein sequence ID" value="BAT30967.1"/>
    <property type="molecule type" value="Genomic_DNA"/>
</dbReference>
<organism evidence="4">
    <name type="scientific">Fulvimarina pelagi</name>
    <dbReference type="NCBI Taxonomy" id="217511"/>
    <lineage>
        <taxon>Bacteria</taxon>
        <taxon>Pseudomonadati</taxon>
        <taxon>Pseudomonadota</taxon>
        <taxon>Alphaproteobacteria</taxon>
        <taxon>Hyphomicrobiales</taxon>
        <taxon>Aurantimonadaceae</taxon>
        <taxon>Fulvimarina</taxon>
    </lineage>
</organism>
<dbReference type="Gene3D" id="3.30.565.10">
    <property type="entry name" value="Histidine kinase-like ATPase, C-terminal domain"/>
    <property type="match status" value="1"/>
</dbReference>
<name>A0A0P0Z9K5_9HYPH</name>
<protein>
    <submittedName>
        <fullName evidence="4">Two-component sensor histidine kinase</fullName>
    </submittedName>
</protein>
<reference evidence="4" key="1">
    <citation type="journal article" date="2015" name="Proc. Natl. Acad. Sci. U.S.A.">
        <title>Bacterial clade with the ribosomal RNA operon on a small plasmid rather than the chromosome.</title>
        <authorList>
            <person name="Anda M."/>
            <person name="Ohtsubo Y."/>
            <person name="Okubo T."/>
            <person name="Sugawara M."/>
            <person name="Nagata Y."/>
            <person name="Tsuda M."/>
            <person name="Minamisawa K."/>
            <person name="Mitsui H."/>
        </authorList>
    </citation>
    <scope>NUCLEOTIDE SEQUENCE</scope>
    <source>
        <strain evidence="4">DSM 15513</strain>
    </source>
</reference>
<dbReference type="GO" id="GO:0000160">
    <property type="term" value="P:phosphorelay signal transduction system"/>
    <property type="evidence" value="ECO:0007669"/>
    <property type="project" value="UniProtKB-KW"/>
</dbReference>
<dbReference type="InterPro" id="IPR050482">
    <property type="entry name" value="Sensor_HK_TwoCompSys"/>
</dbReference>
<evidence type="ECO:0000256" key="3">
    <source>
        <dbReference type="ARBA" id="ARBA00023012"/>
    </source>
</evidence>
<sequence>MLWALESSIRNYWKRLGLTGRFVVASTSWTLLVLIVAGTAQAHLLRENLRDVRTEVAVTYMRGIIGPFVDAFQADGSVPANIKRELDEVIESTGLALQIADVKIWRLDGSQIYGYKDLDLHARADSDEFQMAVNGELGSDFEDGDSFAGTADLHEIYIPLRDRDGQVIAVGEFYEDYGRVDAIAFEILSGSWAIRLAALATLVAILTFIVREAARTLQKQRSEISSNYRKRSALLLQNRNLIASAEEAHRQALKSGERLLSQIGSEIHDGPIQVLTLAALHAGFEKKEQGGAPRGENKVADLIQSALSELRRISHGLILPDIETLNTQDTVRTVVDLHQRLTGSEVRLSFKTLPEGLSPELRACMYRVIQEGLNNGYRHAGGRGQAVEVGSSAGKIEITVENDALESSSSTDAARPRLGLKGIRNRVQSFHGSADFRIVDGRAILEIELPMTRSNGDVKARQ</sequence>
<dbReference type="PANTHER" id="PTHR24421">
    <property type="entry name" value="NITRATE/NITRITE SENSOR PROTEIN NARX-RELATED"/>
    <property type="match status" value="1"/>
</dbReference>
<evidence type="ECO:0000313" key="4">
    <source>
        <dbReference type="EMBL" id="BAT30967.1"/>
    </source>
</evidence>
<dbReference type="AlphaFoldDB" id="A0A0P0Z9K5"/>
<dbReference type="GO" id="GO:0016301">
    <property type="term" value="F:kinase activity"/>
    <property type="evidence" value="ECO:0007669"/>
    <property type="project" value="UniProtKB-KW"/>
</dbReference>
<accession>A0A0P0Z9K5</accession>
<evidence type="ECO:0000256" key="1">
    <source>
        <dbReference type="ARBA" id="ARBA00022679"/>
    </source>
</evidence>
<keyword evidence="3" id="KW-0902">Two-component regulatory system</keyword>
<dbReference type="OrthoDB" id="9797605at2"/>
<dbReference type="PANTHER" id="PTHR24421:SF58">
    <property type="entry name" value="SIGNAL TRANSDUCTION HISTIDINE-PROTEIN KINASE_PHOSPHATASE UHPB"/>
    <property type="match status" value="1"/>
</dbReference>
<keyword evidence="2 4" id="KW-0418">Kinase</keyword>
<evidence type="ECO:0000256" key="2">
    <source>
        <dbReference type="ARBA" id="ARBA00022777"/>
    </source>
</evidence>
<keyword evidence="1" id="KW-0808">Transferase</keyword>